<dbReference type="EMBL" id="CP058554">
    <property type="protein sequence ID" value="QMV72862.1"/>
    <property type="molecule type" value="Genomic_DNA"/>
</dbReference>
<evidence type="ECO:0000259" key="4">
    <source>
        <dbReference type="PROSITE" id="PS51063"/>
    </source>
</evidence>
<keyword evidence="1" id="KW-0805">Transcription regulation</keyword>
<name>A0A7G5EFT7_9BURK</name>
<dbReference type="Proteomes" id="UP000515240">
    <property type="component" value="Chromosome"/>
</dbReference>
<dbReference type="Pfam" id="PF13545">
    <property type="entry name" value="HTH_Crp_2"/>
    <property type="match status" value="1"/>
</dbReference>
<dbReference type="GO" id="GO:0003677">
    <property type="term" value="F:DNA binding"/>
    <property type="evidence" value="ECO:0007669"/>
    <property type="project" value="UniProtKB-KW"/>
</dbReference>
<dbReference type="InterPro" id="IPR018490">
    <property type="entry name" value="cNMP-bd_dom_sf"/>
</dbReference>
<dbReference type="SUPFAM" id="SSF51206">
    <property type="entry name" value="cAMP-binding domain-like"/>
    <property type="match status" value="1"/>
</dbReference>
<keyword evidence="2" id="KW-0238">DNA-binding</keyword>
<dbReference type="KEGG" id="cpis:HS961_08425"/>
<dbReference type="PRINTS" id="PR00034">
    <property type="entry name" value="HTHCRP"/>
</dbReference>
<evidence type="ECO:0000256" key="2">
    <source>
        <dbReference type="ARBA" id="ARBA00023125"/>
    </source>
</evidence>
<dbReference type="InterPro" id="IPR012318">
    <property type="entry name" value="HTH_CRP"/>
</dbReference>
<dbReference type="SMART" id="SM00419">
    <property type="entry name" value="HTH_CRP"/>
    <property type="match status" value="1"/>
</dbReference>
<evidence type="ECO:0000256" key="3">
    <source>
        <dbReference type="ARBA" id="ARBA00023163"/>
    </source>
</evidence>
<dbReference type="PROSITE" id="PS51063">
    <property type="entry name" value="HTH_CRP_2"/>
    <property type="match status" value="1"/>
</dbReference>
<evidence type="ECO:0000256" key="1">
    <source>
        <dbReference type="ARBA" id="ARBA00023015"/>
    </source>
</evidence>
<accession>A0A7G5EFT7</accession>
<feature type="domain" description="HTH crp-type" evidence="4">
    <location>
        <begin position="140"/>
        <end position="209"/>
    </location>
</feature>
<dbReference type="InterPro" id="IPR036390">
    <property type="entry name" value="WH_DNA-bd_sf"/>
</dbReference>
<evidence type="ECO:0000313" key="5">
    <source>
        <dbReference type="EMBL" id="QMV72862.1"/>
    </source>
</evidence>
<keyword evidence="3" id="KW-0804">Transcription</keyword>
<dbReference type="InterPro" id="IPR014710">
    <property type="entry name" value="RmlC-like_jellyroll"/>
</dbReference>
<gene>
    <name evidence="5" type="ORF">HS961_08425</name>
</gene>
<sequence length="217" mass="23824">MCAARNRGTVRTMPDSLRLDEFALTSASAGALLRQRHQPLQEALYLERGSVAFGVQEEGRMRHLLGIMEGPCWLDAAPALADQPCAVDMVAQTPVQWRAVPVGHLRNYLQRWPAEAQGLVTSMAQGYCQQAALAVSRVAQDAVARCAQWLLQHAEPGDQGLRVQLAQSKRQIAAHLGIAPETLSRVLRQLRDQGLLDGLGKNLWLPQPESLRQLAKA</sequence>
<dbReference type="Gene3D" id="2.60.120.10">
    <property type="entry name" value="Jelly Rolls"/>
    <property type="match status" value="1"/>
</dbReference>
<protein>
    <submittedName>
        <fullName evidence="5">Crp/Fnr family transcriptional regulator</fullName>
    </submittedName>
</protein>
<dbReference type="GO" id="GO:0006355">
    <property type="term" value="P:regulation of DNA-templated transcription"/>
    <property type="evidence" value="ECO:0007669"/>
    <property type="project" value="InterPro"/>
</dbReference>
<proteinExistence type="predicted"/>
<evidence type="ECO:0000313" key="6">
    <source>
        <dbReference type="Proteomes" id="UP000515240"/>
    </source>
</evidence>
<reference evidence="5 6" key="1">
    <citation type="journal article" date="2020" name="G3 (Bethesda)">
        <title>CeMbio - The Caenorhabditis elegans Microbiome Resource.</title>
        <authorList>
            <person name="Dirksen P."/>
            <person name="Assie A."/>
            <person name="Zimmermann J."/>
            <person name="Zhang F."/>
            <person name="Tietje A.M."/>
            <person name="Marsh S.A."/>
            <person name="Felix M.A."/>
            <person name="Shapira M."/>
            <person name="Kaleta C."/>
            <person name="Schulenburg H."/>
            <person name="Samuel B."/>
        </authorList>
    </citation>
    <scope>NUCLEOTIDE SEQUENCE [LARGE SCALE GENOMIC DNA]</scope>
    <source>
        <strain evidence="5 6">BIGb0172</strain>
    </source>
</reference>
<keyword evidence="6" id="KW-1185">Reference proteome</keyword>
<dbReference type="SUPFAM" id="SSF46785">
    <property type="entry name" value="Winged helix' DNA-binding domain"/>
    <property type="match status" value="1"/>
</dbReference>
<dbReference type="AlphaFoldDB" id="A0A7G5EFT7"/>
<organism evidence="5 6">
    <name type="scientific">Comamonas piscis</name>
    <dbReference type="NCBI Taxonomy" id="1562974"/>
    <lineage>
        <taxon>Bacteria</taxon>
        <taxon>Pseudomonadati</taxon>
        <taxon>Pseudomonadota</taxon>
        <taxon>Betaproteobacteria</taxon>
        <taxon>Burkholderiales</taxon>
        <taxon>Comamonadaceae</taxon>
        <taxon>Comamonas</taxon>
    </lineage>
</organism>